<comment type="similarity">
    <text evidence="1">Belongs to the carbon-nitrogen hydrolase superfamily. NIT1/NIT2 family.</text>
</comment>
<dbReference type="SUPFAM" id="SSF56317">
    <property type="entry name" value="Carbon-nitrogen hydrolase"/>
    <property type="match status" value="1"/>
</dbReference>
<dbReference type="EMBL" id="QLZR01000001">
    <property type="protein sequence ID" value="RAZ81191.1"/>
    <property type="molecule type" value="Genomic_DNA"/>
</dbReference>
<sequence length="265" mass="30093">MKYSIYQMDIIAGKPDANRMKVRHWLEAEMKENKPDIVVLPEMWTTAYTLKALDKVADRDGAKTKSFLKELALTFNVNIIGGSVANQKGGKFYNSSFVYSRSGELVYEYDKIHLVPMLNEHDFLAGGEKVPEVFELEGIKMGLIICYDLRFPEIIRSLALDGAQVLHIVAEWPAARTRHWKVLQTARAIENQMYVVSANRVGEYDGVEFAGASMAIDPWGDVLLEAGEEYEETLSISLDLEKVKTVREEVPIFTSRVPHLYKKEL</sequence>
<dbReference type="PROSITE" id="PS01227">
    <property type="entry name" value="UPF0012"/>
    <property type="match status" value="1"/>
</dbReference>
<gene>
    <name evidence="3" type="ORF">DP120_02585</name>
</gene>
<dbReference type="PANTHER" id="PTHR23088:SF27">
    <property type="entry name" value="DEAMINATED GLUTATHIONE AMIDASE"/>
    <property type="match status" value="1"/>
</dbReference>
<dbReference type="RefSeq" id="WP_112221614.1">
    <property type="nucleotide sequence ID" value="NZ_CP196859.1"/>
</dbReference>
<dbReference type="GO" id="GO:0016787">
    <property type="term" value="F:hydrolase activity"/>
    <property type="evidence" value="ECO:0007669"/>
    <property type="project" value="UniProtKB-KW"/>
</dbReference>
<feature type="domain" description="CN hydrolase" evidence="2">
    <location>
        <begin position="1"/>
        <end position="240"/>
    </location>
</feature>
<evidence type="ECO:0000313" key="3">
    <source>
        <dbReference type="EMBL" id="RAZ81191.1"/>
    </source>
</evidence>
<keyword evidence="4" id="KW-1185">Reference proteome</keyword>
<evidence type="ECO:0000313" key="4">
    <source>
        <dbReference type="Proteomes" id="UP000251002"/>
    </source>
</evidence>
<dbReference type="PANTHER" id="PTHR23088">
    <property type="entry name" value="NITRILASE-RELATED"/>
    <property type="match status" value="1"/>
</dbReference>
<proteinExistence type="inferred from homology"/>
<dbReference type="InterPro" id="IPR001110">
    <property type="entry name" value="UPF0012_CS"/>
</dbReference>
<dbReference type="InterPro" id="IPR003010">
    <property type="entry name" value="C-N_Hydrolase"/>
</dbReference>
<comment type="caution">
    <text evidence="3">The sequence shown here is derived from an EMBL/GenBank/DDBJ whole genome shotgun (WGS) entry which is preliminary data.</text>
</comment>
<dbReference type="AlphaFoldDB" id="A0A365L7V3"/>
<protein>
    <submittedName>
        <fullName evidence="3">Carbon-nitrogen family hydrolase</fullName>
    </submittedName>
</protein>
<dbReference type="InterPro" id="IPR036526">
    <property type="entry name" value="C-N_Hydrolase_sf"/>
</dbReference>
<reference evidence="3 4" key="1">
    <citation type="submission" date="2018-06" db="EMBL/GenBank/DDBJ databases">
        <title>The draft genome sequences of strains SCU63 and S1.</title>
        <authorList>
            <person name="Gan L."/>
        </authorList>
    </citation>
    <scope>NUCLEOTIDE SEQUENCE [LARGE SCALE GENOMIC DNA]</scope>
    <source>
        <strain evidence="3 4">SCU63</strain>
    </source>
</reference>
<evidence type="ECO:0000259" key="2">
    <source>
        <dbReference type="PROSITE" id="PS50263"/>
    </source>
</evidence>
<keyword evidence="3" id="KW-0378">Hydrolase</keyword>
<dbReference type="Proteomes" id="UP000251002">
    <property type="component" value="Unassembled WGS sequence"/>
</dbReference>
<dbReference type="CDD" id="cd07583">
    <property type="entry name" value="nitrilase_5"/>
    <property type="match status" value="1"/>
</dbReference>
<dbReference type="Gene3D" id="3.60.110.10">
    <property type="entry name" value="Carbon-nitrogen hydrolase"/>
    <property type="match status" value="1"/>
</dbReference>
<accession>A0A365L7V3</accession>
<evidence type="ECO:0000256" key="1">
    <source>
        <dbReference type="ARBA" id="ARBA00010613"/>
    </source>
</evidence>
<organism evidence="3 4">
    <name type="scientific">Planococcus halotolerans</name>
    <dbReference type="NCBI Taxonomy" id="2233542"/>
    <lineage>
        <taxon>Bacteria</taxon>
        <taxon>Bacillati</taxon>
        <taxon>Bacillota</taxon>
        <taxon>Bacilli</taxon>
        <taxon>Bacillales</taxon>
        <taxon>Caryophanaceae</taxon>
        <taxon>Planococcus</taxon>
    </lineage>
</organism>
<dbReference type="PROSITE" id="PS50263">
    <property type="entry name" value="CN_HYDROLASE"/>
    <property type="match status" value="1"/>
</dbReference>
<name>A0A365L7V3_9BACL</name>
<dbReference type="Pfam" id="PF00795">
    <property type="entry name" value="CN_hydrolase"/>
    <property type="match status" value="1"/>
</dbReference>